<gene>
    <name evidence="1" type="ORF">QAD02_016760</name>
</gene>
<reference evidence="1" key="1">
    <citation type="submission" date="2023-04" db="EMBL/GenBank/DDBJ databases">
        <title>A chromosome-level genome assembly of the parasitoid wasp Eretmocerus hayati.</title>
        <authorList>
            <person name="Zhong Y."/>
            <person name="Liu S."/>
            <person name="Liu Y."/>
        </authorList>
    </citation>
    <scope>NUCLEOTIDE SEQUENCE</scope>
    <source>
        <strain evidence="1">ZJU_SS_LIU_2023</strain>
    </source>
</reference>
<accession>A0ACC2PD16</accession>
<dbReference type="Proteomes" id="UP001239111">
    <property type="component" value="Chromosome 2"/>
</dbReference>
<evidence type="ECO:0000313" key="1">
    <source>
        <dbReference type="EMBL" id="KAJ8680973.1"/>
    </source>
</evidence>
<comment type="caution">
    <text evidence="1">The sequence shown here is derived from an EMBL/GenBank/DDBJ whole genome shotgun (WGS) entry which is preliminary data.</text>
</comment>
<protein>
    <submittedName>
        <fullName evidence="1">Uncharacterized protein</fullName>
    </submittedName>
</protein>
<sequence>MQYSREDIERKREEAAQRKRQKELSQQPQKSSPASTPINNGYSNQNRTPNFGNGAKRHFGNSFQKHNSSPAYSNWNSNSSSSFKSKSSIKQQSSSNRFSPMAASHNFYGTKEMCEVTCFLISDSRFAVDQSIYNQKLIELFKTVPTRLYDAKTKIWNFHINDYSLILEKLATMKPDITFTGLPNFVLKASKTLLQEEQMKKCIDLSSIDASLMTSLYTFQRQGIEYGISKNGRCLIADDMGLGKTRQALGIAQYFRKDWPLLIITPSSVRYQWSEAIIDSLSSVPAQCIQHVMSTKDYLDKSEVTIVSYDLLSRRADEFAARKFGVVICDESHYLKSAKTQRTKAVQRLASNAQRIILLSGTPALSRPIELHSQIKLIMPSFMGYKEYGIRYCAGAQTNYGWDFTGSSNLKELEIILKACGIIRRLKSDVMSELPSKIRQKIILDPHLIKASTKEMKAASQNLENVKSGTSKHSALLQYYSETSKAKEKAVCNYITDLLENQRKFLVFAHHQSMMDAISDVLTAKKIQFIRIDGKTNPEQRKFFVDTFQKEERVLVAVLSITAANAGITMTAATLVIFAELYWNPGILCQAEDRVHRIGQSDNVVIRYLLAKETADDHLWPQIQKKIDILNEVGLDQNLNLDQADIENQPSHHVESKIDDYFSPSSHHNQPKLDDYFSSSEPSTSLSELDASNKADSQNKSGDIKELLNEDDDAFDSIDLEDFV</sequence>
<keyword evidence="2" id="KW-1185">Reference proteome</keyword>
<proteinExistence type="predicted"/>
<dbReference type="EMBL" id="CM056742">
    <property type="protein sequence ID" value="KAJ8680973.1"/>
    <property type="molecule type" value="Genomic_DNA"/>
</dbReference>
<name>A0ACC2PD16_9HYME</name>
<evidence type="ECO:0000313" key="2">
    <source>
        <dbReference type="Proteomes" id="UP001239111"/>
    </source>
</evidence>
<organism evidence="1 2">
    <name type="scientific">Eretmocerus hayati</name>
    <dbReference type="NCBI Taxonomy" id="131215"/>
    <lineage>
        <taxon>Eukaryota</taxon>
        <taxon>Metazoa</taxon>
        <taxon>Ecdysozoa</taxon>
        <taxon>Arthropoda</taxon>
        <taxon>Hexapoda</taxon>
        <taxon>Insecta</taxon>
        <taxon>Pterygota</taxon>
        <taxon>Neoptera</taxon>
        <taxon>Endopterygota</taxon>
        <taxon>Hymenoptera</taxon>
        <taxon>Apocrita</taxon>
        <taxon>Proctotrupomorpha</taxon>
        <taxon>Chalcidoidea</taxon>
        <taxon>Aphelinidae</taxon>
        <taxon>Aphelininae</taxon>
        <taxon>Eretmocerus</taxon>
    </lineage>
</organism>